<sequence length="526" mass="57536">MLPWASLLFLAAVGGQLAPAPKSVISLHPPWTTFFKGEAVTLTCDAPRVHAAENIKWYRWYLGTEMLHETPGNTLEARVSGRYKCQTQGSLLSDGVSLIFSSEWLILQAPHSMFEGDTLVLRCQAKGREKLGAVKYTWNGKVISTSDKGQDLLIPQASLNNSGYYQCIGFLERNHYTYRSNKRIIKIQELFPRPKLEVTPPQPTEGGSVNLSCQTRLPLERSDALLSFIFFRDHRVLLSNWSRSPELQITAIWREDSGSYWCAAAAGVPSIHKHSLPMQVRVQSVPVSAVLLETQPQGGQVLAGERLVLVCSVAEGTGNTTFFWHREDTGESVGSKRQRSQRAELEIPAVGGSHAGRYYCTADNGHGLARSRALNVTVTGTPGNRSGLVAAGATGGLLSILLLAVALWICHRHQRKSGDGFLRNTARSPPAAGRGKAPRAGCPAPVELQRLYDNGHSGQGGLVYSEIQFIQLRQEAAASTSRTSLEDKHTSVVYSSVKTQLPEDSAGEVRSQDEDAVESYENVQFA</sequence>
<feature type="region of interest" description="Disordered" evidence="12">
    <location>
        <begin position="496"/>
        <end position="526"/>
    </location>
</feature>
<dbReference type="Gene3D" id="2.60.40.10">
    <property type="entry name" value="Immunoglobulins"/>
    <property type="match status" value="4"/>
</dbReference>
<dbReference type="Pfam" id="PF13895">
    <property type="entry name" value="Ig_2"/>
    <property type="match status" value="2"/>
</dbReference>
<keyword evidence="5" id="KW-0677">Repeat</keyword>
<accession>A0A6J2EEK2</accession>
<keyword evidence="4 14" id="KW-0732">Signal</keyword>
<dbReference type="SMART" id="SM00409">
    <property type="entry name" value="IG"/>
    <property type="match status" value="4"/>
</dbReference>
<evidence type="ECO:0000256" key="6">
    <source>
        <dbReference type="ARBA" id="ARBA00022989"/>
    </source>
</evidence>
<organism evidence="16 17">
    <name type="scientific">Zalophus californianus</name>
    <name type="common">California sealion</name>
    <dbReference type="NCBI Taxonomy" id="9704"/>
    <lineage>
        <taxon>Eukaryota</taxon>
        <taxon>Metazoa</taxon>
        <taxon>Chordata</taxon>
        <taxon>Craniata</taxon>
        <taxon>Vertebrata</taxon>
        <taxon>Euteleostomi</taxon>
        <taxon>Mammalia</taxon>
        <taxon>Eutheria</taxon>
        <taxon>Laurasiatheria</taxon>
        <taxon>Carnivora</taxon>
        <taxon>Caniformia</taxon>
        <taxon>Pinnipedia</taxon>
        <taxon>Otariidae</taxon>
        <taxon>Zalophus</taxon>
    </lineage>
</organism>
<feature type="domain" description="Ig-like" evidence="15">
    <location>
        <begin position="194"/>
        <end position="264"/>
    </location>
</feature>
<dbReference type="PROSITE" id="PS50835">
    <property type="entry name" value="IG_LIKE"/>
    <property type="match status" value="4"/>
</dbReference>
<dbReference type="PANTHER" id="PTHR11481">
    <property type="entry name" value="IMMUNOGLOBULIN FC RECEPTOR"/>
    <property type="match status" value="1"/>
</dbReference>
<evidence type="ECO:0000259" key="15">
    <source>
        <dbReference type="PROSITE" id="PS50835"/>
    </source>
</evidence>
<reference evidence="17" key="1">
    <citation type="submission" date="2025-08" db="UniProtKB">
        <authorList>
            <consortium name="RefSeq"/>
        </authorList>
    </citation>
    <scope>IDENTIFICATION</scope>
    <source>
        <tissue evidence="17">Blood</tissue>
    </source>
</reference>
<dbReference type="PANTHER" id="PTHR11481:SF64">
    <property type="entry name" value="FC RECEPTOR-LIKE PROTEIN 4"/>
    <property type="match status" value="1"/>
</dbReference>
<dbReference type="InterPro" id="IPR003598">
    <property type="entry name" value="Ig_sub2"/>
</dbReference>
<dbReference type="InterPro" id="IPR013151">
    <property type="entry name" value="Immunoglobulin_dom"/>
</dbReference>
<comment type="subcellular location">
    <subcellularLocation>
        <location evidence="1">Cell membrane</location>
        <topology evidence="1">Single-pass type I membrane protein</topology>
    </subcellularLocation>
</comment>
<dbReference type="InterPro" id="IPR007110">
    <property type="entry name" value="Ig-like_dom"/>
</dbReference>
<dbReference type="GeneID" id="113932198"/>
<dbReference type="SUPFAM" id="SSF48726">
    <property type="entry name" value="Immunoglobulin"/>
    <property type="match status" value="4"/>
</dbReference>
<protein>
    <submittedName>
        <fullName evidence="17">Fc receptor-like protein 4</fullName>
    </submittedName>
</protein>
<evidence type="ECO:0000256" key="11">
    <source>
        <dbReference type="ARBA" id="ARBA00023319"/>
    </source>
</evidence>
<dbReference type="Pfam" id="PF00047">
    <property type="entry name" value="ig"/>
    <property type="match status" value="1"/>
</dbReference>
<feature type="compositionally biased region" description="Low complexity" evidence="12">
    <location>
        <begin position="426"/>
        <end position="441"/>
    </location>
</feature>
<dbReference type="CTD" id="83417"/>
<feature type="domain" description="Ig-like" evidence="15">
    <location>
        <begin position="115"/>
        <end position="167"/>
    </location>
</feature>
<dbReference type="RefSeq" id="XP_027466696.1">
    <property type="nucleotide sequence ID" value="XM_027610895.2"/>
</dbReference>
<feature type="signal peptide" evidence="14">
    <location>
        <begin position="1"/>
        <end position="15"/>
    </location>
</feature>
<evidence type="ECO:0000256" key="1">
    <source>
        <dbReference type="ARBA" id="ARBA00004251"/>
    </source>
</evidence>
<dbReference type="InterPro" id="IPR050488">
    <property type="entry name" value="Ig_Fc_receptor"/>
</dbReference>
<dbReference type="FunFam" id="2.60.40.10:FF:001308">
    <property type="entry name" value="Fc receptor like 4"/>
    <property type="match status" value="1"/>
</dbReference>
<dbReference type="GO" id="GO:0006955">
    <property type="term" value="P:immune response"/>
    <property type="evidence" value="ECO:0007669"/>
    <property type="project" value="TreeGrafter"/>
</dbReference>
<keyword evidence="16" id="KW-1185">Reference proteome</keyword>
<evidence type="ECO:0000313" key="17">
    <source>
        <dbReference type="RefSeq" id="XP_027466696.1"/>
    </source>
</evidence>
<name>A0A6J2EEK2_ZALCA</name>
<dbReference type="GO" id="GO:0007166">
    <property type="term" value="P:cell surface receptor signaling pathway"/>
    <property type="evidence" value="ECO:0007669"/>
    <property type="project" value="TreeGrafter"/>
</dbReference>
<evidence type="ECO:0000256" key="5">
    <source>
        <dbReference type="ARBA" id="ARBA00022737"/>
    </source>
</evidence>
<feature type="chain" id="PRO_5026886004" evidence="14">
    <location>
        <begin position="16"/>
        <end position="526"/>
    </location>
</feature>
<keyword evidence="10" id="KW-0325">Glycoprotein</keyword>
<dbReference type="Proteomes" id="UP000515165">
    <property type="component" value="Chromosome 10"/>
</dbReference>
<dbReference type="GO" id="GO:0009897">
    <property type="term" value="C:external side of plasma membrane"/>
    <property type="evidence" value="ECO:0007669"/>
    <property type="project" value="TreeGrafter"/>
</dbReference>
<keyword evidence="6 13" id="KW-1133">Transmembrane helix</keyword>
<dbReference type="SMART" id="SM00408">
    <property type="entry name" value="IGc2"/>
    <property type="match status" value="4"/>
</dbReference>
<evidence type="ECO:0000256" key="10">
    <source>
        <dbReference type="ARBA" id="ARBA00023180"/>
    </source>
</evidence>
<evidence type="ECO:0000256" key="7">
    <source>
        <dbReference type="ARBA" id="ARBA00023136"/>
    </source>
</evidence>
<dbReference type="OrthoDB" id="6151406at2759"/>
<evidence type="ECO:0000256" key="14">
    <source>
        <dbReference type="SAM" id="SignalP"/>
    </source>
</evidence>
<evidence type="ECO:0000256" key="9">
    <source>
        <dbReference type="ARBA" id="ARBA00023170"/>
    </source>
</evidence>
<keyword evidence="8" id="KW-1015">Disulfide bond</keyword>
<keyword evidence="2" id="KW-1003">Cell membrane</keyword>
<feature type="domain" description="Ig-like" evidence="15">
    <location>
        <begin position="286"/>
        <end position="377"/>
    </location>
</feature>
<evidence type="ECO:0000256" key="8">
    <source>
        <dbReference type="ARBA" id="ARBA00023157"/>
    </source>
</evidence>
<evidence type="ECO:0000256" key="13">
    <source>
        <dbReference type="SAM" id="Phobius"/>
    </source>
</evidence>
<dbReference type="GO" id="GO:0004888">
    <property type="term" value="F:transmembrane signaling receptor activity"/>
    <property type="evidence" value="ECO:0007669"/>
    <property type="project" value="TreeGrafter"/>
</dbReference>
<proteinExistence type="predicted"/>
<keyword evidence="11" id="KW-0393">Immunoglobulin domain</keyword>
<dbReference type="KEGG" id="zca:113932198"/>
<evidence type="ECO:0000256" key="2">
    <source>
        <dbReference type="ARBA" id="ARBA00022475"/>
    </source>
</evidence>
<gene>
    <name evidence="17" type="primary">FCRL4</name>
</gene>
<keyword evidence="9" id="KW-0675">Receptor</keyword>
<feature type="transmembrane region" description="Helical" evidence="13">
    <location>
        <begin position="388"/>
        <end position="410"/>
    </location>
</feature>
<keyword evidence="3 13" id="KW-0812">Transmembrane</keyword>
<feature type="region of interest" description="Disordered" evidence="12">
    <location>
        <begin position="419"/>
        <end position="441"/>
    </location>
</feature>
<dbReference type="InterPro" id="IPR003599">
    <property type="entry name" value="Ig_sub"/>
</dbReference>
<feature type="domain" description="Ig-like" evidence="15">
    <location>
        <begin position="21"/>
        <end position="97"/>
    </location>
</feature>
<evidence type="ECO:0000256" key="4">
    <source>
        <dbReference type="ARBA" id="ARBA00022729"/>
    </source>
</evidence>
<evidence type="ECO:0000313" key="16">
    <source>
        <dbReference type="Proteomes" id="UP000515165"/>
    </source>
</evidence>
<dbReference type="InterPro" id="IPR013783">
    <property type="entry name" value="Ig-like_fold"/>
</dbReference>
<evidence type="ECO:0000256" key="12">
    <source>
        <dbReference type="SAM" id="MobiDB-lite"/>
    </source>
</evidence>
<dbReference type="InterPro" id="IPR036179">
    <property type="entry name" value="Ig-like_dom_sf"/>
</dbReference>
<evidence type="ECO:0000256" key="3">
    <source>
        <dbReference type="ARBA" id="ARBA00022692"/>
    </source>
</evidence>
<dbReference type="AlphaFoldDB" id="A0A6J2EEK2"/>
<keyword evidence="7 13" id="KW-0472">Membrane</keyword>